<dbReference type="AlphaFoldDB" id="A0A543AXH6"/>
<dbReference type="CDD" id="cd06587">
    <property type="entry name" value="VOC"/>
    <property type="match status" value="1"/>
</dbReference>
<reference evidence="2 3" key="1">
    <citation type="submission" date="2019-06" db="EMBL/GenBank/DDBJ databases">
        <title>Sequencing the genomes of 1000 actinobacteria strains.</title>
        <authorList>
            <person name="Klenk H.-P."/>
        </authorList>
    </citation>
    <scope>NUCLEOTIDE SEQUENCE [LARGE SCALE GENOMIC DNA]</scope>
    <source>
        <strain evidence="2 3">DSM 45928</strain>
    </source>
</reference>
<dbReference type="PANTHER" id="PTHR35908">
    <property type="entry name" value="HYPOTHETICAL FUSION PROTEIN"/>
    <property type="match status" value="1"/>
</dbReference>
<dbReference type="EMBL" id="VFOW01000001">
    <property type="protein sequence ID" value="TQL77279.1"/>
    <property type="molecule type" value="Genomic_DNA"/>
</dbReference>
<dbReference type="Gene3D" id="3.10.180.10">
    <property type="entry name" value="2,3-Dihydroxybiphenyl 1,2-Dioxygenase, domain 1"/>
    <property type="match status" value="1"/>
</dbReference>
<dbReference type="InterPro" id="IPR029068">
    <property type="entry name" value="Glyas_Bleomycin-R_OHBP_Dase"/>
</dbReference>
<protein>
    <recommendedName>
        <fullName evidence="1">VOC domain-containing protein</fullName>
    </recommendedName>
</protein>
<dbReference type="SUPFAM" id="SSF54593">
    <property type="entry name" value="Glyoxalase/Bleomycin resistance protein/Dihydroxybiphenyl dioxygenase"/>
    <property type="match status" value="1"/>
</dbReference>
<accession>A0A543AXH6</accession>
<dbReference type="InterPro" id="IPR041581">
    <property type="entry name" value="Glyoxalase_6"/>
</dbReference>
<dbReference type="InParanoid" id="A0A543AXH6"/>
<sequence length="145" mass="15995">MCRTRFATGPAAPGIMTTMIGRLFSIVIDCPDPSRLADFYENLLSLPRVYDSHEYVVLKGPSGGDIVTFQRVEDYRAPQWPDPERPAHLHVDVLVEDLDAAEAKVLELGATLLEGSDKPIGYRVYADPVGHPFCLITPESVTLPD</sequence>
<dbReference type="InterPro" id="IPR037523">
    <property type="entry name" value="VOC_core"/>
</dbReference>
<evidence type="ECO:0000313" key="3">
    <source>
        <dbReference type="Proteomes" id="UP000317043"/>
    </source>
</evidence>
<dbReference type="PROSITE" id="PS51819">
    <property type="entry name" value="VOC"/>
    <property type="match status" value="1"/>
</dbReference>
<feature type="domain" description="VOC" evidence="1">
    <location>
        <begin position="22"/>
        <end position="138"/>
    </location>
</feature>
<evidence type="ECO:0000259" key="1">
    <source>
        <dbReference type="PROSITE" id="PS51819"/>
    </source>
</evidence>
<comment type="caution">
    <text evidence="2">The sequence shown here is derived from an EMBL/GenBank/DDBJ whole genome shotgun (WGS) entry which is preliminary data.</text>
</comment>
<gene>
    <name evidence="2" type="ORF">FB566_2835</name>
</gene>
<dbReference type="Pfam" id="PF18029">
    <property type="entry name" value="Glyoxalase_6"/>
    <property type="match status" value="1"/>
</dbReference>
<organism evidence="2 3">
    <name type="scientific">Stackebrandtia endophytica</name>
    <dbReference type="NCBI Taxonomy" id="1496996"/>
    <lineage>
        <taxon>Bacteria</taxon>
        <taxon>Bacillati</taxon>
        <taxon>Actinomycetota</taxon>
        <taxon>Actinomycetes</taxon>
        <taxon>Glycomycetales</taxon>
        <taxon>Glycomycetaceae</taxon>
        <taxon>Stackebrandtia</taxon>
    </lineage>
</organism>
<keyword evidence="3" id="KW-1185">Reference proteome</keyword>
<dbReference type="Proteomes" id="UP000317043">
    <property type="component" value="Unassembled WGS sequence"/>
</dbReference>
<evidence type="ECO:0000313" key="2">
    <source>
        <dbReference type="EMBL" id="TQL77279.1"/>
    </source>
</evidence>
<proteinExistence type="predicted"/>
<dbReference type="PANTHER" id="PTHR35908:SF1">
    <property type="entry name" value="CONSERVED PROTEIN"/>
    <property type="match status" value="1"/>
</dbReference>
<name>A0A543AXH6_9ACTN</name>